<keyword evidence="9" id="KW-1185">Reference proteome</keyword>
<keyword evidence="3 6" id="KW-1133">Transmembrane helix</keyword>
<evidence type="ECO:0000256" key="2">
    <source>
        <dbReference type="ARBA" id="ARBA00022692"/>
    </source>
</evidence>
<dbReference type="InterPro" id="IPR049326">
    <property type="entry name" value="Rhodopsin_dom_fungi"/>
</dbReference>
<sequence length="378" mass="41110">MSTQSFPERDAENKGPSALGIVVSVSILSTLFTAGRLFVRGKILGKTHLDDYLIIASVICGWVNVGTAIAAVAHGNGRHFDLLDLEQKQGSILWTIAGFPAGVMSFGLPKLAVVALLTRIMNPSKAHKIFLWSLALFCLANLIGCVIILFAQCQPSHSQWDFSVTEKTCWDKWLLVYFAIYSGGFCAFVDIYLAVYPAVVLAKLQMSIRKKVALSIALGIGSISSIVAIYKCTRLPSLASADFSYDTADLIIWTIVEGSTMIIAACIPVLQPLGELIFGKRMFSSGGGKYTYENYGSGPSGPSGPSGHMRSDNIELSRSREARKRAIRQADEISFDDNTTTTAIAKNSQESILDKHNFSGKIMRTDVFSVSVEQTKKI</sequence>
<evidence type="ECO:0000313" key="9">
    <source>
        <dbReference type="Proteomes" id="UP000781932"/>
    </source>
</evidence>
<dbReference type="GeneID" id="62158203"/>
<feature type="domain" description="Rhodopsin" evidence="7">
    <location>
        <begin position="36"/>
        <end position="273"/>
    </location>
</feature>
<keyword evidence="2 6" id="KW-0812">Transmembrane</keyword>
<name>A0A9P6LPI6_9PEZI</name>
<feature type="transmembrane region" description="Helical" evidence="6">
    <location>
        <begin position="174"/>
        <end position="200"/>
    </location>
</feature>
<dbReference type="PANTHER" id="PTHR33048">
    <property type="entry name" value="PTH11-LIKE INTEGRAL MEMBRANE PROTEIN (AFU_ORTHOLOGUE AFUA_5G11245)"/>
    <property type="match status" value="1"/>
</dbReference>
<protein>
    <submittedName>
        <fullName evidence="8">Integral membrane protein</fullName>
    </submittedName>
</protein>
<gene>
    <name evidence="8" type="ORF">CkaCkLH20_02410</name>
</gene>
<dbReference type="EMBL" id="JAATWM020000005">
    <property type="protein sequence ID" value="KAF9880456.1"/>
    <property type="molecule type" value="Genomic_DNA"/>
</dbReference>
<comment type="caution">
    <text evidence="8">The sequence shown here is derived from an EMBL/GenBank/DDBJ whole genome shotgun (WGS) entry which is preliminary data.</text>
</comment>
<reference evidence="8" key="1">
    <citation type="submission" date="2020-03" db="EMBL/GenBank/DDBJ databases">
        <authorList>
            <person name="He L."/>
        </authorList>
    </citation>
    <scope>NUCLEOTIDE SEQUENCE</scope>
    <source>
        <strain evidence="8">CkLH20</strain>
    </source>
</reference>
<accession>A0A9P6LPI6</accession>
<comment type="subcellular location">
    <subcellularLocation>
        <location evidence="1">Membrane</location>
        <topology evidence="1">Multi-pass membrane protein</topology>
    </subcellularLocation>
</comment>
<evidence type="ECO:0000256" key="6">
    <source>
        <dbReference type="SAM" id="Phobius"/>
    </source>
</evidence>
<evidence type="ECO:0000256" key="4">
    <source>
        <dbReference type="ARBA" id="ARBA00023136"/>
    </source>
</evidence>
<dbReference type="GO" id="GO:0016020">
    <property type="term" value="C:membrane"/>
    <property type="evidence" value="ECO:0007669"/>
    <property type="project" value="UniProtKB-SubCell"/>
</dbReference>
<evidence type="ECO:0000256" key="5">
    <source>
        <dbReference type="ARBA" id="ARBA00038359"/>
    </source>
</evidence>
<evidence type="ECO:0000313" key="8">
    <source>
        <dbReference type="EMBL" id="KAF9880456.1"/>
    </source>
</evidence>
<feature type="transmembrane region" description="Helical" evidence="6">
    <location>
        <begin position="51"/>
        <end position="72"/>
    </location>
</feature>
<evidence type="ECO:0000259" key="7">
    <source>
        <dbReference type="Pfam" id="PF20684"/>
    </source>
</evidence>
<dbReference type="RefSeq" id="XP_038749917.1">
    <property type="nucleotide sequence ID" value="XM_038885129.1"/>
</dbReference>
<dbReference type="Pfam" id="PF20684">
    <property type="entry name" value="Fung_rhodopsin"/>
    <property type="match status" value="1"/>
</dbReference>
<feature type="transmembrane region" description="Helical" evidence="6">
    <location>
        <begin position="20"/>
        <end position="39"/>
    </location>
</feature>
<dbReference type="OrthoDB" id="5429740at2759"/>
<comment type="similarity">
    <text evidence="5">Belongs to the SAT4 family.</text>
</comment>
<evidence type="ECO:0000256" key="3">
    <source>
        <dbReference type="ARBA" id="ARBA00022989"/>
    </source>
</evidence>
<organism evidence="8 9">
    <name type="scientific">Colletotrichum karsti</name>
    <dbReference type="NCBI Taxonomy" id="1095194"/>
    <lineage>
        <taxon>Eukaryota</taxon>
        <taxon>Fungi</taxon>
        <taxon>Dikarya</taxon>
        <taxon>Ascomycota</taxon>
        <taxon>Pezizomycotina</taxon>
        <taxon>Sordariomycetes</taxon>
        <taxon>Hypocreomycetidae</taxon>
        <taxon>Glomerellales</taxon>
        <taxon>Glomerellaceae</taxon>
        <taxon>Colletotrichum</taxon>
        <taxon>Colletotrichum boninense species complex</taxon>
    </lineage>
</organism>
<dbReference type="Proteomes" id="UP000781932">
    <property type="component" value="Unassembled WGS sequence"/>
</dbReference>
<feature type="transmembrane region" description="Helical" evidence="6">
    <location>
        <begin position="129"/>
        <end position="151"/>
    </location>
</feature>
<keyword evidence="4 6" id="KW-0472">Membrane</keyword>
<feature type="transmembrane region" description="Helical" evidence="6">
    <location>
        <begin position="92"/>
        <end position="117"/>
    </location>
</feature>
<dbReference type="AlphaFoldDB" id="A0A9P6LPI6"/>
<evidence type="ECO:0000256" key="1">
    <source>
        <dbReference type="ARBA" id="ARBA00004141"/>
    </source>
</evidence>
<dbReference type="PANTHER" id="PTHR33048:SF155">
    <property type="entry name" value="INTEGRAL MEMBRANE PROTEIN"/>
    <property type="match status" value="1"/>
</dbReference>
<proteinExistence type="inferred from homology"/>
<dbReference type="InterPro" id="IPR052337">
    <property type="entry name" value="SAT4-like"/>
</dbReference>
<feature type="transmembrane region" description="Helical" evidence="6">
    <location>
        <begin position="250"/>
        <end position="273"/>
    </location>
</feature>
<reference evidence="8" key="2">
    <citation type="submission" date="2020-11" db="EMBL/GenBank/DDBJ databases">
        <title>Whole genome sequencing of Colletotrichum sp.</title>
        <authorList>
            <person name="Li H."/>
        </authorList>
    </citation>
    <scope>NUCLEOTIDE SEQUENCE</scope>
    <source>
        <strain evidence="8">CkLH20</strain>
    </source>
</reference>
<feature type="transmembrane region" description="Helical" evidence="6">
    <location>
        <begin position="212"/>
        <end position="230"/>
    </location>
</feature>